<accession>A0ABQ9ICN7</accession>
<dbReference type="EMBL" id="JARBHB010000002">
    <property type="protein sequence ID" value="KAJ8894440.1"/>
    <property type="molecule type" value="Genomic_DNA"/>
</dbReference>
<reference evidence="2 3" key="1">
    <citation type="submission" date="2023-02" db="EMBL/GenBank/DDBJ databases">
        <title>LHISI_Scaffold_Assembly.</title>
        <authorList>
            <person name="Stuart O.P."/>
            <person name="Cleave R."/>
            <person name="Magrath M.J.L."/>
            <person name="Mikheyev A.S."/>
        </authorList>
    </citation>
    <scope>NUCLEOTIDE SEQUENCE [LARGE SCALE GENOMIC DNA]</scope>
    <source>
        <strain evidence="2">Daus_M_001</strain>
        <tissue evidence="2">Leg muscle</tissue>
    </source>
</reference>
<name>A0ABQ9ICN7_9NEOP</name>
<organism evidence="2 3">
    <name type="scientific">Dryococelus australis</name>
    <dbReference type="NCBI Taxonomy" id="614101"/>
    <lineage>
        <taxon>Eukaryota</taxon>
        <taxon>Metazoa</taxon>
        <taxon>Ecdysozoa</taxon>
        <taxon>Arthropoda</taxon>
        <taxon>Hexapoda</taxon>
        <taxon>Insecta</taxon>
        <taxon>Pterygota</taxon>
        <taxon>Neoptera</taxon>
        <taxon>Polyneoptera</taxon>
        <taxon>Phasmatodea</taxon>
        <taxon>Verophasmatodea</taxon>
        <taxon>Anareolatae</taxon>
        <taxon>Phasmatidae</taxon>
        <taxon>Eurycanthinae</taxon>
        <taxon>Dryococelus</taxon>
    </lineage>
</organism>
<keyword evidence="3" id="KW-1185">Reference proteome</keyword>
<proteinExistence type="predicted"/>
<evidence type="ECO:0000256" key="1">
    <source>
        <dbReference type="SAM" id="MobiDB-lite"/>
    </source>
</evidence>
<protein>
    <submittedName>
        <fullName evidence="2">Uncharacterized protein</fullName>
    </submittedName>
</protein>
<dbReference type="Proteomes" id="UP001159363">
    <property type="component" value="Chromosome 2"/>
</dbReference>
<comment type="caution">
    <text evidence="2">The sequence shown here is derived from an EMBL/GenBank/DDBJ whole genome shotgun (WGS) entry which is preliminary data.</text>
</comment>
<evidence type="ECO:0000313" key="2">
    <source>
        <dbReference type="EMBL" id="KAJ8894440.1"/>
    </source>
</evidence>
<gene>
    <name evidence="2" type="ORF">PR048_007094</name>
</gene>
<evidence type="ECO:0000313" key="3">
    <source>
        <dbReference type="Proteomes" id="UP001159363"/>
    </source>
</evidence>
<sequence>MFTYEKTSCPSIYGHGYTGHTQPTVFIHSREAKGSGKDVRPCSRILEMRTCLGARASYMLVSVEYVCRKEAVWPRKDWRPRRLLKKARRSGENMSVAGKTPVFGVWTLDWKSQISTANRISSGYWMEAKRSKTLGAPLQRELHEVSVEQRWNVMAGGNGTSSRKHDKIPTCENPGATPRGIEPVCERSYFRGRYGKNCSSRHVIAPGVCVSSLSYGATKIFGQYCQLGFPAHSLHLISPSTSCFNCVIAPPTGKKTPVLEEGMANLLTMHHHEWVRSRPEDKTWISASISYNVESPSEETPPVQCAGRQFATRLRPTCCRQPGAQAYPFPRWLRDSLERALRPIGYCVLQKAVLGGLPSGRLSYRALIGERRSAVLLVSDAILLSPLNTLVLCGITTPRQGVFHSREELHVSGGSSACVRGTDYLWTRALSVAAGDAEALHKGMFTKCAFYAYQGACRPRPWVSGVLRYLKNFLVVYCHLFSQCDFGPPSREYLREWRVSVVVRRRTRSDVREEYLRLRASEQRRVRQQAGLSDRMRE</sequence>
<feature type="region of interest" description="Disordered" evidence="1">
    <location>
        <begin position="155"/>
        <end position="175"/>
    </location>
</feature>